<evidence type="ECO:0000313" key="2">
    <source>
        <dbReference type="Proteomes" id="UP000216122"/>
    </source>
</evidence>
<dbReference type="RefSeq" id="WP_094504337.1">
    <property type="nucleotide sequence ID" value="NZ_NGPH01000028.1"/>
</dbReference>
<evidence type="ECO:0000313" key="1">
    <source>
        <dbReference type="EMBL" id="OYT03580.1"/>
    </source>
</evidence>
<dbReference type="AlphaFoldDB" id="A0A256VK52"/>
<dbReference type="EMBL" id="NGQC01000032">
    <property type="protein sequence ID" value="OYT03580.1"/>
    <property type="molecule type" value="Genomic_DNA"/>
</dbReference>
<comment type="caution">
    <text evidence="1">The sequence shown here is derived from an EMBL/GenBank/DDBJ whole genome shotgun (WGS) entry which is preliminary data.</text>
</comment>
<proteinExistence type="predicted"/>
<reference evidence="2" key="1">
    <citation type="submission" date="2017-05" db="EMBL/GenBank/DDBJ databases">
        <authorList>
            <person name="Lin X.B."/>
            <person name="Stothard P."/>
            <person name="Tasseva G."/>
            <person name="Walter J."/>
        </authorList>
    </citation>
    <scope>NUCLEOTIDE SEQUENCE [LARGE SCALE GENOMIC DNA]</scope>
    <source>
        <strain evidence="2">103v</strain>
    </source>
</reference>
<accession>A0A256VK52</accession>
<sequence length="198" mass="22928">MTAEVGIINQRGIALAADSAITMGGSKVINSATKIFTLDSAHYVGIMIFGNADIMGIPWEVIIKSFREFVGNKTKGTVEDYVKSFLDYISSFEPLRLEQPQIQYVNCFSWELIKLIENQLRSNNVTNVEDAMQYLLQNYLPPKVRIHVSQKKFESKFGQYIKNMYEQNFNSIEYYKNYADLFLEAVYKWQIVKFKLNI</sequence>
<dbReference type="Proteomes" id="UP000216122">
    <property type="component" value="Unassembled WGS sequence"/>
</dbReference>
<gene>
    <name evidence="1" type="ORF">CBG21_05350</name>
</gene>
<protein>
    <submittedName>
        <fullName evidence="1">Uncharacterized protein</fullName>
    </submittedName>
</protein>
<reference evidence="1 2" key="2">
    <citation type="submission" date="2017-09" db="EMBL/GenBank/DDBJ databases">
        <title>Tripartite evolution among Lactobacillus johnsonii, Lactobacillus taiwanensis, Lactobacillus reuteri and their rodent host.</title>
        <authorList>
            <person name="Wang T."/>
            <person name="Knowles S."/>
            <person name="Cheng C."/>
        </authorList>
    </citation>
    <scope>NUCLEOTIDE SEQUENCE [LARGE SCALE GENOMIC DNA]</scope>
    <source>
        <strain evidence="1 2">103v</strain>
    </source>
</reference>
<organism evidence="1 2">
    <name type="scientific">Limosilactobacillus reuteri</name>
    <name type="common">Lactobacillus reuteri</name>
    <dbReference type="NCBI Taxonomy" id="1598"/>
    <lineage>
        <taxon>Bacteria</taxon>
        <taxon>Bacillati</taxon>
        <taxon>Bacillota</taxon>
        <taxon>Bacilli</taxon>
        <taxon>Lactobacillales</taxon>
        <taxon>Lactobacillaceae</taxon>
        <taxon>Limosilactobacillus</taxon>
    </lineage>
</organism>
<name>A0A256VK52_LIMRT</name>